<feature type="chain" id="PRO_5019264242" description="Intradiol ring-cleavage dioxygenases domain-containing protein" evidence="2">
    <location>
        <begin position="22"/>
        <end position="577"/>
    </location>
</feature>
<evidence type="ECO:0000313" key="4">
    <source>
        <dbReference type="EMBL" id="RVD82122.1"/>
    </source>
</evidence>
<dbReference type="CDD" id="cd03457">
    <property type="entry name" value="intradiol_dioxygenase_like"/>
    <property type="match status" value="1"/>
</dbReference>
<sequence>MKYSTVAFAIASFLPITSVLAHGDESHAAIRKRNEFISRRSLAACRDNENAKALFKRSFERRSALVNQIRKERGLAERSLEDSHRIAKRAFEDVSQIDHNSTFADVKFDTDSSVLFSGNTSCLLMPEVTEGPYYVSGEYVRADITDGQVGVPLYLDIQVIDTNTCEPVSSAYFDAWHTNATGVYSGVVANGNGDGERDPTNLDNTFCRGVQFTDSDGVIKFKTIFPGHYSGRTTHIHIMSHKGGTIYPNGTYSGHGRVTHVGQLFFDEDLRSAVEALAPYNTNTQSEISNERDRIAHQQAENDYDPFVKYAYLGDSVSDGILAWITVGIDQDAETDPFVATGLTEDGGVVVGHRGVVGTGEEVDEVPSGQPEEPSGPTDTSSGGTSSATTGASTENATNSPTDSTTSPTTTPGNGSQIVPSMLNCLFLVPTAASGKSTDVLALSDQPDRSFYWVPNSHNPVPSRHYLAQGAILYEVKFHTRAYNLTPDLTPWNDTETLYTSVILRDEYDAGTPDAHAAAYSRPDVMFLNNTSEFLRHRSDVPTGDTYTLKWHTNFEAGKQGRVDHKCSPVIVSITYQ</sequence>
<accession>A0A436ZTF4</accession>
<dbReference type="Pfam" id="PF00775">
    <property type="entry name" value="Dioxygenase_C"/>
    <property type="match status" value="1"/>
</dbReference>
<dbReference type="Proteomes" id="UP000283090">
    <property type="component" value="Unassembled WGS sequence"/>
</dbReference>
<dbReference type="GO" id="GO:0008199">
    <property type="term" value="F:ferric iron binding"/>
    <property type="evidence" value="ECO:0007669"/>
    <property type="project" value="InterPro"/>
</dbReference>
<evidence type="ECO:0000256" key="1">
    <source>
        <dbReference type="SAM" id="MobiDB-lite"/>
    </source>
</evidence>
<name>A0A436ZTF4_ARTFL</name>
<dbReference type="PANTHER" id="PTHR34315:SF1">
    <property type="entry name" value="INTRADIOL RING-CLEAVAGE DIOXYGENASES DOMAIN-CONTAINING PROTEIN-RELATED"/>
    <property type="match status" value="1"/>
</dbReference>
<keyword evidence="2" id="KW-0732">Signal</keyword>
<dbReference type="SUPFAM" id="SSF49482">
    <property type="entry name" value="Aromatic compound dioxygenase"/>
    <property type="match status" value="1"/>
</dbReference>
<feature type="compositionally biased region" description="Low complexity" evidence="1">
    <location>
        <begin position="373"/>
        <end position="412"/>
    </location>
</feature>
<dbReference type="AlphaFoldDB" id="A0A436ZTF4"/>
<feature type="region of interest" description="Disordered" evidence="1">
    <location>
        <begin position="359"/>
        <end position="416"/>
    </location>
</feature>
<dbReference type="EMBL" id="SAEB01000009">
    <property type="protein sequence ID" value="RVD82122.1"/>
    <property type="molecule type" value="Genomic_DNA"/>
</dbReference>
<feature type="signal peptide" evidence="2">
    <location>
        <begin position="1"/>
        <end position="21"/>
    </location>
</feature>
<organism evidence="4 5">
    <name type="scientific">Arthrobotrys flagrans</name>
    <name type="common">Nematode-trapping fungus</name>
    <name type="synonym">Trichothecium flagrans</name>
    <dbReference type="NCBI Taxonomy" id="97331"/>
    <lineage>
        <taxon>Eukaryota</taxon>
        <taxon>Fungi</taxon>
        <taxon>Dikarya</taxon>
        <taxon>Ascomycota</taxon>
        <taxon>Pezizomycotina</taxon>
        <taxon>Orbiliomycetes</taxon>
        <taxon>Orbiliales</taxon>
        <taxon>Orbiliaceae</taxon>
        <taxon>Arthrobotrys</taxon>
    </lineage>
</organism>
<evidence type="ECO:0000313" key="5">
    <source>
        <dbReference type="Proteomes" id="UP000283090"/>
    </source>
</evidence>
<dbReference type="VEuPathDB" id="FungiDB:DFL_006556"/>
<proteinExistence type="predicted"/>
<feature type="domain" description="Intradiol ring-cleavage dioxygenases" evidence="3">
    <location>
        <begin position="131"/>
        <end position="233"/>
    </location>
</feature>
<dbReference type="GeneID" id="93588867"/>
<gene>
    <name evidence="4" type="ORF">DFL_006556</name>
</gene>
<reference evidence="4 5" key="1">
    <citation type="submission" date="2019-01" db="EMBL/GenBank/DDBJ databases">
        <title>Intercellular communication is required for trap formation in the nematode-trapping fungus Duddingtonia flagrans.</title>
        <authorList>
            <person name="Youssar L."/>
            <person name="Wernet V."/>
            <person name="Hensel N."/>
            <person name="Hildebrandt H.-G."/>
            <person name="Fischer R."/>
        </authorList>
    </citation>
    <scope>NUCLEOTIDE SEQUENCE [LARGE SCALE GENOMIC DNA]</scope>
    <source>
        <strain evidence="4 5">CBS H-5679</strain>
    </source>
</reference>
<evidence type="ECO:0000256" key="2">
    <source>
        <dbReference type="SAM" id="SignalP"/>
    </source>
</evidence>
<dbReference type="InterPro" id="IPR000627">
    <property type="entry name" value="Intradiol_dOase_C"/>
</dbReference>
<dbReference type="PANTHER" id="PTHR34315">
    <property type="match status" value="1"/>
</dbReference>
<dbReference type="GO" id="GO:0016702">
    <property type="term" value="F:oxidoreductase activity, acting on single donors with incorporation of molecular oxygen, incorporation of two atoms of oxygen"/>
    <property type="evidence" value="ECO:0007669"/>
    <property type="project" value="InterPro"/>
</dbReference>
<keyword evidence="5" id="KW-1185">Reference proteome</keyword>
<dbReference type="InterPro" id="IPR015889">
    <property type="entry name" value="Intradiol_dOase_core"/>
</dbReference>
<dbReference type="STRING" id="97331.A0A436ZTF4"/>
<protein>
    <recommendedName>
        <fullName evidence="3">Intradiol ring-cleavage dioxygenases domain-containing protein</fullName>
    </recommendedName>
</protein>
<comment type="caution">
    <text evidence="4">The sequence shown here is derived from an EMBL/GenBank/DDBJ whole genome shotgun (WGS) entry which is preliminary data.</text>
</comment>
<dbReference type="Gene3D" id="2.60.130.10">
    <property type="entry name" value="Aromatic compound dioxygenase"/>
    <property type="match status" value="1"/>
</dbReference>
<dbReference type="RefSeq" id="XP_067487666.1">
    <property type="nucleotide sequence ID" value="XM_067636005.1"/>
</dbReference>
<dbReference type="OrthoDB" id="121380at2759"/>
<evidence type="ECO:0000259" key="3">
    <source>
        <dbReference type="Pfam" id="PF00775"/>
    </source>
</evidence>